<dbReference type="AlphaFoldDB" id="A0A0P0X9A8"/>
<dbReference type="EMBL" id="AP014963">
    <property type="protein sequence ID" value="BAT02736.1"/>
    <property type="molecule type" value="Genomic_DNA"/>
</dbReference>
<dbReference type="InParanoid" id="A0A0P0X9A8"/>
<accession>A0A0P0X9A8</accession>
<proteinExistence type="predicted"/>
<reference evidence="1 2" key="2">
    <citation type="journal article" date="2013" name="Plant Cell Physiol.">
        <title>Rice Annotation Project Database (RAP-DB): an integrative and interactive database for rice genomics.</title>
        <authorList>
            <person name="Sakai H."/>
            <person name="Lee S.S."/>
            <person name="Tanaka T."/>
            <person name="Numa H."/>
            <person name="Kim J."/>
            <person name="Kawahara Y."/>
            <person name="Wakimoto H."/>
            <person name="Yang C.C."/>
            <person name="Iwamoto M."/>
            <person name="Abe T."/>
            <person name="Yamada Y."/>
            <person name="Muto A."/>
            <person name="Inokuchi H."/>
            <person name="Ikemura T."/>
            <person name="Matsumoto T."/>
            <person name="Sasaki T."/>
            <person name="Itoh T."/>
        </authorList>
    </citation>
    <scope>NUCLEOTIDE SEQUENCE [LARGE SCALE GENOMIC DNA]</scope>
    <source>
        <strain evidence="2">cv. Nipponbare</strain>
    </source>
</reference>
<organism evidence="1 2">
    <name type="scientific">Oryza sativa subsp. japonica</name>
    <name type="common">Rice</name>
    <dbReference type="NCBI Taxonomy" id="39947"/>
    <lineage>
        <taxon>Eukaryota</taxon>
        <taxon>Viridiplantae</taxon>
        <taxon>Streptophyta</taxon>
        <taxon>Embryophyta</taxon>
        <taxon>Tracheophyta</taxon>
        <taxon>Spermatophyta</taxon>
        <taxon>Magnoliopsida</taxon>
        <taxon>Liliopsida</taxon>
        <taxon>Poales</taxon>
        <taxon>Poaceae</taxon>
        <taxon>BOP clade</taxon>
        <taxon>Oryzoideae</taxon>
        <taxon>Oryzeae</taxon>
        <taxon>Oryzinae</taxon>
        <taxon>Oryza</taxon>
        <taxon>Oryza sativa</taxon>
    </lineage>
</organism>
<dbReference type="Proteomes" id="UP000059680">
    <property type="component" value="Chromosome 7"/>
</dbReference>
<evidence type="ECO:0000313" key="1">
    <source>
        <dbReference type="EMBL" id="BAT02736.1"/>
    </source>
</evidence>
<name>A0A0P0X9A8_ORYSJ</name>
<reference evidence="2" key="1">
    <citation type="journal article" date="2005" name="Nature">
        <title>The map-based sequence of the rice genome.</title>
        <authorList>
            <consortium name="International rice genome sequencing project (IRGSP)"/>
            <person name="Matsumoto T."/>
            <person name="Wu J."/>
            <person name="Kanamori H."/>
            <person name="Katayose Y."/>
            <person name="Fujisawa M."/>
            <person name="Namiki N."/>
            <person name="Mizuno H."/>
            <person name="Yamamoto K."/>
            <person name="Antonio B.A."/>
            <person name="Baba T."/>
            <person name="Sakata K."/>
            <person name="Nagamura Y."/>
            <person name="Aoki H."/>
            <person name="Arikawa K."/>
            <person name="Arita K."/>
            <person name="Bito T."/>
            <person name="Chiden Y."/>
            <person name="Fujitsuka N."/>
            <person name="Fukunaka R."/>
            <person name="Hamada M."/>
            <person name="Harada C."/>
            <person name="Hayashi A."/>
            <person name="Hijishita S."/>
            <person name="Honda M."/>
            <person name="Hosokawa S."/>
            <person name="Ichikawa Y."/>
            <person name="Idonuma A."/>
            <person name="Iijima M."/>
            <person name="Ikeda M."/>
            <person name="Ikeno M."/>
            <person name="Ito K."/>
            <person name="Ito S."/>
            <person name="Ito T."/>
            <person name="Ito Y."/>
            <person name="Ito Y."/>
            <person name="Iwabuchi A."/>
            <person name="Kamiya K."/>
            <person name="Karasawa W."/>
            <person name="Kurita K."/>
            <person name="Katagiri S."/>
            <person name="Kikuta A."/>
            <person name="Kobayashi H."/>
            <person name="Kobayashi N."/>
            <person name="Machita K."/>
            <person name="Maehara T."/>
            <person name="Masukawa M."/>
            <person name="Mizubayashi T."/>
            <person name="Mukai Y."/>
            <person name="Nagasaki H."/>
            <person name="Nagata Y."/>
            <person name="Naito S."/>
            <person name="Nakashima M."/>
            <person name="Nakama Y."/>
            <person name="Nakamichi Y."/>
            <person name="Nakamura M."/>
            <person name="Meguro A."/>
            <person name="Negishi M."/>
            <person name="Ohta I."/>
            <person name="Ohta T."/>
            <person name="Okamoto M."/>
            <person name="Ono N."/>
            <person name="Saji S."/>
            <person name="Sakaguchi M."/>
            <person name="Sakai K."/>
            <person name="Shibata M."/>
            <person name="Shimokawa T."/>
            <person name="Song J."/>
            <person name="Takazaki Y."/>
            <person name="Terasawa K."/>
            <person name="Tsugane M."/>
            <person name="Tsuji K."/>
            <person name="Ueda S."/>
            <person name="Waki K."/>
            <person name="Yamagata H."/>
            <person name="Yamamoto M."/>
            <person name="Yamamoto S."/>
            <person name="Yamane H."/>
            <person name="Yoshiki S."/>
            <person name="Yoshihara R."/>
            <person name="Yukawa K."/>
            <person name="Zhong H."/>
            <person name="Yano M."/>
            <person name="Yuan Q."/>
            <person name="Ouyang S."/>
            <person name="Liu J."/>
            <person name="Jones K.M."/>
            <person name="Gansberger K."/>
            <person name="Moffat K."/>
            <person name="Hill J."/>
            <person name="Bera J."/>
            <person name="Fadrosh D."/>
            <person name="Jin S."/>
            <person name="Johri S."/>
            <person name="Kim M."/>
            <person name="Overton L."/>
            <person name="Reardon M."/>
            <person name="Tsitrin T."/>
            <person name="Vuong H."/>
            <person name="Weaver B."/>
            <person name="Ciecko A."/>
            <person name="Tallon L."/>
            <person name="Jackson J."/>
            <person name="Pai G."/>
            <person name="Aken S.V."/>
            <person name="Utterback T."/>
            <person name="Reidmuller S."/>
            <person name="Feldblyum T."/>
            <person name="Hsiao J."/>
            <person name="Zismann V."/>
            <person name="Iobst S."/>
            <person name="de Vazeille A.R."/>
            <person name="Buell C.R."/>
            <person name="Ying K."/>
            <person name="Li Y."/>
            <person name="Lu T."/>
            <person name="Huang Y."/>
            <person name="Zhao Q."/>
            <person name="Feng Q."/>
            <person name="Zhang L."/>
            <person name="Zhu J."/>
            <person name="Weng Q."/>
            <person name="Mu J."/>
            <person name="Lu Y."/>
            <person name="Fan D."/>
            <person name="Liu Y."/>
            <person name="Guan J."/>
            <person name="Zhang Y."/>
            <person name="Yu S."/>
            <person name="Liu X."/>
            <person name="Zhang Y."/>
            <person name="Hong G."/>
            <person name="Han B."/>
            <person name="Choisne N."/>
            <person name="Demange N."/>
            <person name="Orjeda G."/>
            <person name="Samain S."/>
            <person name="Cattolico L."/>
            <person name="Pelletier E."/>
            <person name="Couloux A."/>
            <person name="Segurens B."/>
            <person name="Wincker P."/>
            <person name="D'Hont A."/>
            <person name="Scarpelli C."/>
            <person name="Weissenbach J."/>
            <person name="Salanoubat M."/>
            <person name="Quetier F."/>
            <person name="Yu Y."/>
            <person name="Kim H.R."/>
            <person name="Rambo T."/>
            <person name="Currie J."/>
            <person name="Collura K."/>
            <person name="Luo M."/>
            <person name="Yang T."/>
            <person name="Ammiraju J.S.S."/>
            <person name="Engler F."/>
            <person name="Soderlund C."/>
            <person name="Wing R.A."/>
            <person name="Palmer L.E."/>
            <person name="de la Bastide M."/>
            <person name="Spiegel L."/>
            <person name="Nascimento L."/>
            <person name="Zutavern T."/>
            <person name="O'Shaughnessy A."/>
            <person name="Dike S."/>
            <person name="Dedhia N."/>
            <person name="Preston R."/>
            <person name="Balija V."/>
            <person name="McCombie W.R."/>
            <person name="Chow T."/>
            <person name="Chen H."/>
            <person name="Chung M."/>
            <person name="Chen C."/>
            <person name="Shaw J."/>
            <person name="Wu H."/>
            <person name="Hsiao K."/>
            <person name="Chao Y."/>
            <person name="Chu M."/>
            <person name="Cheng C."/>
            <person name="Hour A."/>
            <person name="Lee P."/>
            <person name="Lin S."/>
            <person name="Lin Y."/>
            <person name="Liou J."/>
            <person name="Liu S."/>
            <person name="Hsing Y."/>
            <person name="Raghuvanshi S."/>
            <person name="Mohanty A."/>
            <person name="Bharti A.K."/>
            <person name="Gaur A."/>
            <person name="Gupta V."/>
            <person name="Kumar D."/>
            <person name="Ravi V."/>
            <person name="Vij S."/>
            <person name="Kapur A."/>
            <person name="Khurana P."/>
            <person name="Khurana P."/>
            <person name="Khurana J.P."/>
            <person name="Tyagi A.K."/>
            <person name="Gaikwad K."/>
            <person name="Singh A."/>
            <person name="Dalal V."/>
            <person name="Srivastava S."/>
            <person name="Dixit A."/>
            <person name="Pal A.K."/>
            <person name="Ghazi I.A."/>
            <person name="Yadav M."/>
            <person name="Pandit A."/>
            <person name="Bhargava A."/>
            <person name="Sureshbabu K."/>
            <person name="Batra K."/>
            <person name="Sharma T.R."/>
            <person name="Mohapatra T."/>
            <person name="Singh N.K."/>
            <person name="Messing J."/>
            <person name="Nelson A.B."/>
            <person name="Fuks G."/>
            <person name="Kavchok S."/>
            <person name="Keizer G."/>
            <person name="Linton E."/>
            <person name="Llaca V."/>
            <person name="Song R."/>
            <person name="Tanyolac B."/>
            <person name="Young S."/>
            <person name="Ho-Il K."/>
            <person name="Hahn J.H."/>
            <person name="Sangsakoo G."/>
            <person name="Vanavichit A."/>
            <person name="de Mattos Luiz.A.T."/>
            <person name="Zimmer P.D."/>
            <person name="Malone G."/>
            <person name="Dellagostin O."/>
            <person name="de Oliveira A.C."/>
            <person name="Bevan M."/>
            <person name="Bancroft I."/>
            <person name="Minx P."/>
            <person name="Cordum H."/>
            <person name="Wilson R."/>
            <person name="Cheng Z."/>
            <person name="Jin W."/>
            <person name="Jiang J."/>
            <person name="Leong S.A."/>
            <person name="Iwama H."/>
            <person name="Gojobori T."/>
            <person name="Itoh T."/>
            <person name="Niimura Y."/>
            <person name="Fujii Y."/>
            <person name="Habara T."/>
            <person name="Sakai H."/>
            <person name="Sato Y."/>
            <person name="Wilson G."/>
            <person name="Kumar K."/>
            <person name="McCouch S."/>
            <person name="Juretic N."/>
            <person name="Hoen D."/>
            <person name="Wright S."/>
            <person name="Bruskiewich R."/>
            <person name="Bureau T."/>
            <person name="Miyao A."/>
            <person name="Hirochika H."/>
            <person name="Nishikawa T."/>
            <person name="Kadowaki K."/>
            <person name="Sugiura M."/>
            <person name="Burr B."/>
            <person name="Sasaki T."/>
        </authorList>
    </citation>
    <scope>NUCLEOTIDE SEQUENCE [LARGE SCALE GENOMIC DNA]</scope>
    <source>
        <strain evidence="2">cv. Nipponbare</strain>
    </source>
</reference>
<protein>
    <submittedName>
        <fullName evidence="1">Os07g0626433 protein</fullName>
    </submittedName>
</protein>
<gene>
    <name evidence="1" type="ordered locus">Os07g0626433</name>
    <name evidence="1" type="ORF">OSNPB_070626433</name>
</gene>
<reference evidence="1 2" key="3">
    <citation type="journal article" date="2013" name="Rice">
        <title>Improvement of the Oryza sativa Nipponbare reference genome using next generation sequence and optical map data.</title>
        <authorList>
            <person name="Kawahara Y."/>
            <person name="de la Bastide M."/>
            <person name="Hamilton J.P."/>
            <person name="Kanamori H."/>
            <person name="McCombie W.R."/>
            <person name="Ouyang S."/>
            <person name="Schwartz D.C."/>
            <person name="Tanaka T."/>
            <person name="Wu J."/>
            <person name="Zhou S."/>
            <person name="Childs K.L."/>
            <person name="Davidson R.M."/>
            <person name="Lin H."/>
            <person name="Quesada-Ocampo L."/>
            <person name="Vaillancourt B."/>
            <person name="Sakai H."/>
            <person name="Lee S.S."/>
            <person name="Kim J."/>
            <person name="Numa H."/>
            <person name="Itoh T."/>
            <person name="Buell C.R."/>
            <person name="Matsumoto T."/>
        </authorList>
    </citation>
    <scope>NUCLEOTIDE SEQUENCE [LARGE SCALE GENOMIC DNA]</scope>
    <source>
        <strain evidence="2">cv. Nipponbare</strain>
    </source>
</reference>
<keyword evidence="2" id="KW-1185">Reference proteome</keyword>
<sequence>MAAWGSFHQGNDAIGLTPGELNRFNSSFLSSDTISISQSYAIRLAIYLQRIQQRGRMNAEEKSSFRTCSWMRRMVWFSEIRNGEMMGGDYGQEKLYTHVMTDVSIQKTASDKDHSE</sequence>
<evidence type="ECO:0000313" key="2">
    <source>
        <dbReference type="Proteomes" id="UP000059680"/>
    </source>
</evidence>
<dbReference type="PaxDb" id="39947-A0A0P0X9A8"/>